<sequence length="131" mass="13984">MQLFTALLSVLALASSTTASPVERSDLIVVTPAITSPTKGSTWKIASNQFVKWDTSRIPPSASNQTGTILLGFYNGTRSENLDVDHPLAQGFKLTTGSQVVTVPNVPHRTTYFVVLVGDSGDSSPEFTISQ</sequence>
<proteinExistence type="predicted"/>
<evidence type="ECO:0000313" key="2">
    <source>
        <dbReference type="Proteomes" id="UP001207468"/>
    </source>
</evidence>
<organism evidence="1 2">
    <name type="scientific">Russula earlei</name>
    <dbReference type="NCBI Taxonomy" id="71964"/>
    <lineage>
        <taxon>Eukaryota</taxon>
        <taxon>Fungi</taxon>
        <taxon>Dikarya</taxon>
        <taxon>Basidiomycota</taxon>
        <taxon>Agaricomycotina</taxon>
        <taxon>Agaricomycetes</taxon>
        <taxon>Russulales</taxon>
        <taxon>Russulaceae</taxon>
        <taxon>Russula</taxon>
    </lineage>
</organism>
<keyword evidence="2" id="KW-1185">Reference proteome</keyword>
<accession>A0ACC0UAS3</accession>
<dbReference type="Proteomes" id="UP001207468">
    <property type="component" value="Unassembled WGS sequence"/>
</dbReference>
<gene>
    <name evidence="1" type="ORF">F5148DRAFT_1197422</name>
</gene>
<dbReference type="EMBL" id="JAGFNK010000095">
    <property type="protein sequence ID" value="KAI9508336.1"/>
    <property type="molecule type" value="Genomic_DNA"/>
</dbReference>
<evidence type="ECO:0000313" key="1">
    <source>
        <dbReference type="EMBL" id="KAI9508336.1"/>
    </source>
</evidence>
<protein>
    <submittedName>
        <fullName evidence="1">Uncharacterized protein</fullName>
    </submittedName>
</protein>
<comment type="caution">
    <text evidence="1">The sequence shown here is derived from an EMBL/GenBank/DDBJ whole genome shotgun (WGS) entry which is preliminary data.</text>
</comment>
<reference evidence="1" key="1">
    <citation type="submission" date="2021-03" db="EMBL/GenBank/DDBJ databases">
        <title>Evolutionary priming and transition to the ectomycorrhizal habit in an iconic lineage of mushroom-forming fungi: is preadaptation a requirement?</title>
        <authorList>
            <consortium name="DOE Joint Genome Institute"/>
            <person name="Looney B.P."/>
            <person name="Miyauchi S."/>
            <person name="Morin E."/>
            <person name="Drula E."/>
            <person name="Courty P.E."/>
            <person name="Chicoki N."/>
            <person name="Fauchery L."/>
            <person name="Kohler A."/>
            <person name="Kuo A."/>
            <person name="LaButti K."/>
            <person name="Pangilinan J."/>
            <person name="Lipzen A."/>
            <person name="Riley R."/>
            <person name="Andreopoulos W."/>
            <person name="He G."/>
            <person name="Johnson J."/>
            <person name="Barry K.W."/>
            <person name="Grigoriev I.V."/>
            <person name="Nagy L."/>
            <person name="Hibbett D."/>
            <person name="Henrissat B."/>
            <person name="Matheny P.B."/>
            <person name="Labbe J."/>
            <person name="Martin A.F."/>
        </authorList>
    </citation>
    <scope>NUCLEOTIDE SEQUENCE</scope>
    <source>
        <strain evidence="1">BPL698</strain>
    </source>
</reference>
<name>A0ACC0UAS3_9AGAM</name>